<reference evidence="3" key="1">
    <citation type="submission" date="2010-08" db="EMBL/GenBank/DDBJ databases">
        <authorList>
            <consortium name="Caenorhabditis japonica Sequencing Consortium"/>
            <person name="Wilson R.K."/>
        </authorList>
    </citation>
    <scope>NUCLEOTIDE SEQUENCE [LARGE SCALE GENOMIC DNA]</scope>
    <source>
        <strain evidence="3">DF5081</strain>
    </source>
</reference>
<keyword evidence="3" id="KW-1185">Reference proteome</keyword>
<dbReference type="EnsemblMetazoa" id="CJA02695.1">
    <property type="protein sequence ID" value="CJA02695.1"/>
    <property type="gene ID" value="WBGene00121899"/>
</dbReference>
<dbReference type="AlphaFoldDB" id="A0A8R1HIL3"/>
<feature type="region of interest" description="Disordered" evidence="1">
    <location>
        <begin position="17"/>
        <end position="41"/>
    </location>
</feature>
<dbReference type="Proteomes" id="UP000005237">
    <property type="component" value="Unassembled WGS sequence"/>
</dbReference>
<sequence>MSTTGVKRKSIFETIDDLLSPDPSPSSSSGSTSFGSCATTDNMKLTAKNPSDATFVAAILRTVPIFVLIFKHIPAKRSIDVKGVDNVLHEFKSGNDTNNLVGEIQKKWKMKRNHIRNDNLYWNTFEQQ</sequence>
<reference evidence="2" key="2">
    <citation type="submission" date="2022-06" db="UniProtKB">
        <authorList>
            <consortium name="EnsemblMetazoa"/>
        </authorList>
    </citation>
    <scope>IDENTIFICATION</scope>
    <source>
        <strain evidence="2">DF5081</strain>
    </source>
</reference>
<evidence type="ECO:0000313" key="3">
    <source>
        <dbReference type="Proteomes" id="UP000005237"/>
    </source>
</evidence>
<accession>A0A8R1HIL3</accession>
<organism evidence="2 3">
    <name type="scientific">Caenorhabditis japonica</name>
    <dbReference type="NCBI Taxonomy" id="281687"/>
    <lineage>
        <taxon>Eukaryota</taxon>
        <taxon>Metazoa</taxon>
        <taxon>Ecdysozoa</taxon>
        <taxon>Nematoda</taxon>
        <taxon>Chromadorea</taxon>
        <taxon>Rhabditida</taxon>
        <taxon>Rhabditina</taxon>
        <taxon>Rhabditomorpha</taxon>
        <taxon>Rhabditoidea</taxon>
        <taxon>Rhabditidae</taxon>
        <taxon>Peloderinae</taxon>
        <taxon>Caenorhabditis</taxon>
    </lineage>
</organism>
<evidence type="ECO:0000256" key="1">
    <source>
        <dbReference type="SAM" id="MobiDB-lite"/>
    </source>
</evidence>
<name>A0A8R1HIL3_CAEJA</name>
<evidence type="ECO:0000313" key="2">
    <source>
        <dbReference type="EnsemblMetazoa" id="CJA02695.1"/>
    </source>
</evidence>
<proteinExistence type="predicted"/>
<feature type="compositionally biased region" description="Low complexity" evidence="1">
    <location>
        <begin position="17"/>
        <end position="36"/>
    </location>
</feature>
<protein>
    <submittedName>
        <fullName evidence="2">Uncharacterized protein</fullName>
    </submittedName>
</protein>